<feature type="compositionally biased region" description="Low complexity" evidence="1">
    <location>
        <begin position="1161"/>
        <end position="1181"/>
    </location>
</feature>
<feature type="compositionally biased region" description="Basic and acidic residues" evidence="1">
    <location>
        <begin position="1219"/>
        <end position="1229"/>
    </location>
</feature>
<feature type="region of interest" description="Disordered" evidence="1">
    <location>
        <begin position="223"/>
        <end position="262"/>
    </location>
</feature>
<feature type="compositionally biased region" description="Low complexity" evidence="1">
    <location>
        <begin position="1313"/>
        <end position="1327"/>
    </location>
</feature>
<evidence type="ECO:0000256" key="1">
    <source>
        <dbReference type="SAM" id="MobiDB-lite"/>
    </source>
</evidence>
<dbReference type="GO" id="GO:0005524">
    <property type="term" value="F:ATP binding"/>
    <property type="evidence" value="ECO:0007669"/>
    <property type="project" value="InterPro"/>
</dbReference>
<feature type="compositionally biased region" description="Low complexity" evidence="1">
    <location>
        <begin position="832"/>
        <end position="852"/>
    </location>
</feature>
<protein>
    <submittedName>
        <fullName evidence="3">Kinase-like protein</fullName>
    </submittedName>
</protein>
<feature type="compositionally biased region" description="Basic and acidic residues" evidence="1">
    <location>
        <begin position="1145"/>
        <end position="1159"/>
    </location>
</feature>
<feature type="domain" description="Protein kinase" evidence="2">
    <location>
        <begin position="337"/>
        <end position="711"/>
    </location>
</feature>
<proteinExistence type="predicted"/>
<feature type="compositionally biased region" description="Polar residues" evidence="1">
    <location>
        <begin position="1266"/>
        <end position="1284"/>
    </location>
</feature>
<feature type="compositionally biased region" description="Low complexity" evidence="1">
    <location>
        <begin position="1007"/>
        <end position="1020"/>
    </location>
</feature>
<keyword evidence="4" id="KW-1185">Reference proteome</keyword>
<dbReference type="PANTHER" id="PTHR24348:SF68">
    <property type="entry name" value="SERINE_THREONINE-PROTEIN KINASE ATG1C"/>
    <property type="match status" value="1"/>
</dbReference>
<dbReference type="GO" id="GO:0004674">
    <property type="term" value="F:protein serine/threonine kinase activity"/>
    <property type="evidence" value="ECO:0007669"/>
    <property type="project" value="InterPro"/>
</dbReference>
<evidence type="ECO:0000313" key="4">
    <source>
        <dbReference type="Proteomes" id="UP000054845"/>
    </source>
</evidence>
<feature type="compositionally biased region" description="Polar residues" evidence="1">
    <location>
        <begin position="1341"/>
        <end position="1380"/>
    </location>
</feature>
<organism evidence="3 4">
    <name type="scientific">Ceraceosorus bombacis</name>
    <dbReference type="NCBI Taxonomy" id="401625"/>
    <lineage>
        <taxon>Eukaryota</taxon>
        <taxon>Fungi</taxon>
        <taxon>Dikarya</taxon>
        <taxon>Basidiomycota</taxon>
        <taxon>Ustilaginomycotina</taxon>
        <taxon>Exobasidiomycetes</taxon>
        <taxon>Ceraceosorales</taxon>
        <taxon>Ceraceosoraceae</taxon>
        <taxon>Ceraceosorus</taxon>
    </lineage>
</organism>
<feature type="region of interest" description="Disordered" evidence="1">
    <location>
        <begin position="1"/>
        <end position="169"/>
    </location>
</feature>
<feature type="compositionally biased region" description="Acidic residues" evidence="1">
    <location>
        <begin position="249"/>
        <end position="261"/>
    </location>
</feature>
<keyword evidence="3" id="KW-0418">Kinase</keyword>
<feature type="compositionally biased region" description="Polar residues" evidence="1">
    <location>
        <begin position="1196"/>
        <end position="1205"/>
    </location>
</feature>
<feature type="compositionally biased region" description="Basic and acidic residues" evidence="1">
    <location>
        <begin position="886"/>
        <end position="897"/>
    </location>
</feature>
<keyword evidence="3" id="KW-0808">Transferase</keyword>
<feature type="region of interest" description="Disordered" evidence="1">
    <location>
        <begin position="685"/>
        <end position="742"/>
    </location>
</feature>
<feature type="compositionally biased region" description="Polar residues" evidence="1">
    <location>
        <begin position="48"/>
        <end position="70"/>
    </location>
</feature>
<evidence type="ECO:0000259" key="2">
    <source>
        <dbReference type="PROSITE" id="PS50011"/>
    </source>
</evidence>
<dbReference type="InterPro" id="IPR011009">
    <property type="entry name" value="Kinase-like_dom_sf"/>
</dbReference>
<feature type="compositionally biased region" description="Basic and acidic residues" evidence="1">
    <location>
        <begin position="1116"/>
        <end position="1129"/>
    </location>
</feature>
<feature type="compositionally biased region" description="Polar residues" evidence="1">
    <location>
        <begin position="86"/>
        <end position="100"/>
    </location>
</feature>
<dbReference type="InterPro" id="IPR000719">
    <property type="entry name" value="Prot_kinase_dom"/>
</dbReference>
<dbReference type="Proteomes" id="UP000054845">
    <property type="component" value="Unassembled WGS sequence"/>
</dbReference>
<feature type="compositionally biased region" description="Low complexity" evidence="1">
    <location>
        <begin position="863"/>
        <end position="872"/>
    </location>
</feature>
<dbReference type="Pfam" id="PF00069">
    <property type="entry name" value="Pkinase"/>
    <property type="match status" value="2"/>
</dbReference>
<feature type="region of interest" description="Disordered" evidence="1">
    <location>
        <begin position="1250"/>
        <end position="1380"/>
    </location>
</feature>
<feature type="compositionally biased region" description="Basic residues" evidence="1">
    <location>
        <begin position="104"/>
        <end position="115"/>
    </location>
</feature>
<dbReference type="Gene3D" id="1.10.510.10">
    <property type="entry name" value="Transferase(Phosphotransferase) domain 1"/>
    <property type="match status" value="2"/>
</dbReference>
<dbReference type="EMBL" id="CCYA01000265">
    <property type="protein sequence ID" value="CEH17513.1"/>
    <property type="molecule type" value="Genomic_DNA"/>
</dbReference>
<evidence type="ECO:0000313" key="3">
    <source>
        <dbReference type="EMBL" id="CEH17513.1"/>
    </source>
</evidence>
<feature type="region of interest" description="Disordered" evidence="1">
    <location>
        <begin position="369"/>
        <end position="406"/>
    </location>
</feature>
<dbReference type="GO" id="GO:0005737">
    <property type="term" value="C:cytoplasm"/>
    <property type="evidence" value="ECO:0007669"/>
    <property type="project" value="TreeGrafter"/>
</dbReference>
<reference evidence="3 4" key="1">
    <citation type="submission" date="2014-09" db="EMBL/GenBank/DDBJ databases">
        <authorList>
            <person name="Magalhaes I.L.F."/>
            <person name="Oliveira U."/>
            <person name="Santos F.R."/>
            <person name="Vidigal T.H.D.A."/>
            <person name="Brescovit A.D."/>
            <person name="Santos A.J."/>
        </authorList>
    </citation>
    <scope>NUCLEOTIDE SEQUENCE [LARGE SCALE GENOMIC DNA]</scope>
</reference>
<feature type="compositionally biased region" description="Polar residues" evidence="1">
    <location>
        <begin position="1"/>
        <end position="29"/>
    </location>
</feature>
<feature type="compositionally biased region" description="Basic residues" evidence="1">
    <location>
        <begin position="923"/>
        <end position="935"/>
    </location>
</feature>
<accession>A0A0P1BMB1</accession>
<feature type="compositionally biased region" description="Basic and acidic residues" evidence="1">
    <location>
        <begin position="1097"/>
        <end position="1106"/>
    </location>
</feature>
<feature type="region of interest" description="Disordered" evidence="1">
    <location>
        <begin position="778"/>
        <end position="1044"/>
    </location>
</feature>
<dbReference type="PROSITE" id="PS50011">
    <property type="entry name" value="PROTEIN_KINASE_DOM"/>
    <property type="match status" value="1"/>
</dbReference>
<feature type="compositionally biased region" description="Basic and acidic residues" evidence="1">
    <location>
        <begin position="369"/>
        <end position="379"/>
    </location>
</feature>
<name>A0A0P1BMB1_9BASI</name>
<dbReference type="GO" id="GO:0010506">
    <property type="term" value="P:regulation of autophagy"/>
    <property type="evidence" value="ECO:0007669"/>
    <property type="project" value="InterPro"/>
</dbReference>
<dbReference type="STRING" id="401625.A0A0P1BMB1"/>
<dbReference type="SUPFAM" id="SSF56112">
    <property type="entry name" value="Protein kinase-like (PK-like)"/>
    <property type="match status" value="1"/>
</dbReference>
<dbReference type="PANTHER" id="PTHR24348">
    <property type="entry name" value="SERINE/THREONINE-PROTEIN KINASE UNC-51-RELATED"/>
    <property type="match status" value="1"/>
</dbReference>
<feature type="compositionally biased region" description="Polar residues" evidence="1">
    <location>
        <begin position="1079"/>
        <end position="1096"/>
    </location>
</feature>
<feature type="compositionally biased region" description="Polar residues" evidence="1">
    <location>
        <begin position="148"/>
        <end position="169"/>
    </location>
</feature>
<feature type="region of interest" description="Disordered" evidence="1">
    <location>
        <begin position="1075"/>
        <end position="1234"/>
    </location>
</feature>
<dbReference type="InterPro" id="IPR045269">
    <property type="entry name" value="Atg1-like"/>
</dbReference>
<dbReference type="SMART" id="SM00220">
    <property type="entry name" value="S_TKc"/>
    <property type="match status" value="1"/>
</dbReference>
<dbReference type="OrthoDB" id="541276at2759"/>
<sequence>MLSLANESASNFSFVHPSSSVAPSAQLSLLSPRAPQIATPPLRAARRGSTTSNHSPTSALNARPSPNSVLHSRHSSGAMPDATYSPAGTTYSTSSHSTDAQPRRLYRPPHLRNRSSAHSLRPTVAHYDRVRTPSLRGQSRSPEPGLASSRSGSRPPSTMPLSPISNLSESMGGLDIVSRRRMGSIGSFSRLTSADTNKDQRPSDSLTLGDILATRLAQTGFEDSDIASSHPADLTIVGPTAPTSKHEDEEADDHEDEEADDVSLNAEDMMAMSERSITDRYCFSRDPSSSHAIPPVDIFEVGDRLGPGMLHDGQHIRIAETSDGFRAQSRDVTGSQLEVVRKLGEGSYATVYLVEEVAPLPLRELENEKAADFSNDKEYSGLSRSIPIRTSAPPQPQDPEDDTYSRTLRASDLVAEGRLRPREHADPLEHPVLGRQFALKCLCKRDLNEESLEIQRLEATIHQSIPPHPHIVTLYRTYETDDWLFLVLEYCPGQDLFYWLEQAHDQDTYNHEVPSSERSADGSYDLRVVTDELGGSSEESSFGHLDGTPPSPSLLASTAGQQLLSRSRADADARIIVKLTDFGLAVAQERCVDFDCGSKPYMAYECHNNVADWYDPMQADTWSLGIVLLNLLFHRSPFGEPSPQGDSAFASFCYDPVAFLTQAFEGLTVQVAEYMSDNVLCDVTNPKRDGSPRRRVTPQELGKWAQRLPEMLSADKREHGRSPGARTDLTSPLEHSRSPLDSGAASLFGSPWATPSGGPSLSIHESLDANGYGFYPSLFPEYPSNQDSSSFRDQRPQSVRTPSIIGTPESLPSPTFSPPRRTLRLPSVSEGSPLAREAASAANAARPRSPAAVPLKAAETADPGPQSPAESPESPEDSKSAVSKEVQSDELHSEKTDAAQAGHGQGAHDSNVESLRPVTASNPKRRKRGARKGRTAAKLEKQQHLKRSQSAENLASVPAQGEPHPRDALLAELAAASQTLAREMSRNVKKAQAGDALSAPQHTGTGRPSAARSTLASRAAQHLPPSLTDLAARPNPPMFLDKVVDSPGLDAASVYSSVGSRASTAYTNFSWNDRARPFSTLSTSTRMTDQSDSPAESQRDLAKDDASGSGAQRDSAAARRDRINAERGGDVASTSHKGSYAPFVEDARKSEPSSWRDRNPSTASVDTTSSASSLMSDAPSSIYSTTSAPAAILGSRRSTGSNKPPSRSLLGMTAGLDPIAERKRGEKAAEATAARFQPAMDASYLPAIFGANPKAAKPKERRKESGSNGRQPSSMTPQPHNSPSIDDRSGYAASFAPSVPSRLRPSQDSYTRPPSSRSALAPASSHSNANGSDVDRPVTTRGVSSVASTTAVTPMTTSASYSTPSFDATQPTPSASQNIVKSGMSRFFSVRNRNG</sequence>